<keyword evidence="1" id="KW-0677">Repeat</keyword>
<evidence type="ECO:0000259" key="2">
    <source>
        <dbReference type="PROSITE" id="PS50309"/>
    </source>
</evidence>
<reference evidence="4" key="1">
    <citation type="submission" date="2024-04" db="EMBL/GenBank/DDBJ databases">
        <title>Salinicola lusitanus LLJ914,a marine bacterium isolated from the Okinawa Trough.</title>
        <authorList>
            <person name="Li J."/>
        </authorList>
    </citation>
    <scope>NUCLEOTIDE SEQUENCE [LARGE SCALE GENOMIC DNA]</scope>
</reference>
<organism evidence="3 4">
    <name type="scientific">Mugilogobius chulae</name>
    <name type="common">yellowstripe goby</name>
    <dbReference type="NCBI Taxonomy" id="88201"/>
    <lineage>
        <taxon>Eukaryota</taxon>
        <taxon>Metazoa</taxon>
        <taxon>Chordata</taxon>
        <taxon>Craniata</taxon>
        <taxon>Vertebrata</taxon>
        <taxon>Euteleostomi</taxon>
        <taxon>Actinopterygii</taxon>
        <taxon>Neopterygii</taxon>
        <taxon>Teleostei</taxon>
        <taxon>Neoteleostei</taxon>
        <taxon>Acanthomorphata</taxon>
        <taxon>Gobiaria</taxon>
        <taxon>Gobiiformes</taxon>
        <taxon>Gobioidei</taxon>
        <taxon>Gobiidae</taxon>
        <taxon>Gobionellinae</taxon>
        <taxon>Mugilogobius</taxon>
    </lineage>
</organism>
<dbReference type="GO" id="GO:0005874">
    <property type="term" value="C:microtubule"/>
    <property type="evidence" value="ECO:0007669"/>
    <property type="project" value="TreeGrafter"/>
</dbReference>
<feature type="domain" description="Doublecortin" evidence="2">
    <location>
        <begin position="131"/>
        <end position="213"/>
    </location>
</feature>
<sequence length="341" mass="37591">MKTGPLPDTKTITVYRNGDGYFVGRKIVVNQRLSTLDILLDYLTSVRAGQVAQFGAVRKLYTVEGLRVKRLEQVEAGGRYVAAGSESFKHLHYSEITARKPQTKVNEQIHPVVHSRIQVSSRWGKTKDGSCTIHVFTNGEVLIPPVRIRIPKYTLKSWDNVLTMVTEKVCLRSGAVHRLCTIDGRPLSGPAQLRNQQHYVAVGAERFKALPYDERLHDRSISSKHSSYTCGRQSKAQNLLAHVCLSEDLEHTTNGQVGAAERQMCRRSSVFGGSVFTAQRRRSELAGAAEVQEDGSINTGPPIIHTTAKTMGEDGSAGLHISLNMTTYSQSTAPAASKLHK</sequence>
<comment type="caution">
    <text evidence="3">The sequence shown here is derived from an EMBL/GenBank/DDBJ whole genome shotgun (WGS) entry which is preliminary data.</text>
</comment>
<dbReference type="EMBL" id="JBBPFD010000012">
    <property type="protein sequence ID" value="KAK7904935.1"/>
    <property type="molecule type" value="Genomic_DNA"/>
</dbReference>
<accession>A0AAW0NNJ3</accession>
<dbReference type="FunFam" id="3.10.20.230:FF:000004">
    <property type="entry name" value="Doublecortin domain containing 2"/>
    <property type="match status" value="1"/>
</dbReference>
<name>A0AAW0NNJ3_9GOBI</name>
<dbReference type="AlphaFoldDB" id="A0AAW0NNJ3"/>
<feature type="domain" description="Doublecortin" evidence="2">
    <location>
        <begin position="10"/>
        <end position="94"/>
    </location>
</feature>
<gene>
    <name evidence="3" type="ORF">WMY93_017542</name>
</gene>
<dbReference type="Pfam" id="PF03607">
    <property type="entry name" value="DCX"/>
    <property type="match status" value="2"/>
</dbReference>
<protein>
    <recommendedName>
        <fullName evidence="2">Doublecortin domain-containing protein</fullName>
    </recommendedName>
</protein>
<dbReference type="SMART" id="SM00537">
    <property type="entry name" value="DCX"/>
    <property type="match status" value="2"/>
</dbReference>
<dbReference type="GO" id="GO:0035556">
    <property type="term" value="P:intracellular signal transduction"/>
    <property type="evidence" value="ECO:0007669"/>
    <property type="project" value="InterPro"/>
</dbReference>
<evidence type="ECO:0000313" key="4">
    <source>
        <dbReference type="Proteomes" id="UP001460270"/>
    </source>
</evidence>
<dbReference type="InterPro" id="IPR036572">
    <property type="entry name" value="Doublecortin_dom_sf"/>
</dbReference>
<dbReference type="SUPFAM" id="SSF89837">
    <property type="entry name" value="Doublecortin (DC)"/>
    <property type="match status" value="2"/>
</dbReference>
<proteinExistence type="predicted"/>
<dbReference type="PANTHER" id="PTHR23004">
    <property type="entry name" value="DOUBLECORTIN DOMAIN CONTAINING 2"/>
    <property type="match status" value="1"/>
</dbReference>
<dbReference type="Gene3D" id="3.10.20.230">
    <property type="entry name" value="Doublecortin domain"/>
    <property type="match status" value="2"/>
</dbReference>
<dbReference type="InterPro" id="IPR003533">
    <property type="entry name" value="Doublecortin_dom"/>
</dbReference>
<evidence type="ECO:0000256" key="1">
    <source>
        <dbReference type="ARBA" id="ARBA00022737"/>
    </source>
</evidence>
<dbReference type="Proteomes" id="UP001460270">
    <property type="component" value="Unassembled WGS sequence"/>
</dbReference>
<evidence type="ECO:0000313" key="3">
    <source>
        <dbReference type="EMBL" id="KAK7904935.1"/>
    </source>
</evidence>
<dbReference type="PROSITE" id="PS50309">
    <property type="entry name" value="DC"/>
    <property type="match status" value="2"/>
</dbReference>
<dbReference type="PANTHER" id="PTHR23004:SF9">
    <property type="entry name" value="DOUBLECORTIN DOMAIN-CONTAINING PROTEIN 2C"/>
    <property type="match status" value="1"/>
</dbReference>
<keyword evidence="4" id="KW-1185">Reference proteome</keyword>
<dbReference type="GO" id="GO:0005815">
    <property type="term" value="C:microtubule organizing center"/>
    <property type="evidence" value="ECO:0007669"/>
    <property type="project" value="TreeGrafter"/>
</dbReference>